<dbReference type="PANTHER" id="PTHR10202:SF13">
    <property type="entry name" value="PRESENILIN HOMOLOG"/>
    <property type="match status" value="1"/>
</dbReference>
<dbReference type="GO" id="GO:0070765">
    <property type="term" value="C:gamma-secretase complex"/>
    <property type="evidence" value="ECO:0007669"/>
    <property type="project" value="TreeGrafter"/>
</dbReference>
<keyword evidence="1" id="KW-1133">Transmembrane helix</keyword>
<dbReference type="InterPro" id="IPR001108">
    <property type="entry name" value="Peptidase_A22A"/>
</dbReference>
<gene>
    <name evidence="2" type="ORF">CGOC_LOCUS7982</name>
</gene>
<accession>A0A3P6TTT8</accession>
<dbReference type="OrthoDB" id="20287at2759"/>
<evidence type="ECO:0000313" key="2">
    <source>
        <dbReference type="EMBL" id="VDK82500.1"/>
    </source>
</evidence>
<organism evidence="2 3">
    <name type="scientific">Cylicostephanus goldi</name>
    <name type="common">Nematode worm</name>
    <dbReference type="NCBI Taxonomy" id="71465"/>
    <lineage>
        <taxon>Eukaryota</taxon>
        <taxon>Metazoa</taxon>
        <taxon>Ecdysozoa</taxon>
        <taxon>Nematoda</taxon>
        <taxon>Chromadorea</taxon>
        <taxon>Rhabditida</taxon>
        <taxon>Rhabditina</taxon>
        <taxon>Rhabditomorpha</taxon>
        <taxon>Strongyloidea</taxon>
        <taxon>Strongylidae</taxon>
        <taxon>Cylicostephanus</taxon>
    </lineage>
</organism>
<protein>
    <submittedName>
        <fullName evidence="2">Uncharacterized protein</fullName>
    </submittedName>
</protein>
<keyword evidence="1" id="KW-0812">Transmembrane</keyword>
<dbReference type="PANTHER" id="PTHR10202">
    <property type="entry name" value="PRESENILIN"/>
    <property type="match status" value="1"/>
</dbReference>
<evidence type="ECO:0000256" key="1">
    <source>
        <dbReference type="SAM" id="Phobius"/>
    </source>
</evidence>
<keyword evidence="3" id="KW-1185">Reference proteome</keyword>
<dbReference type="Gene3D" id="1.10.472.100">
    <property type="entry name" value="Presenilin"/>
    <property type="match status" value="1"/>
</dbReference>
<dbReference type="GO" id="GO:0042500">
    <property type="term" value="F:aspartic endopeptidase activity, intramembrane cleaving"/>
    <property type="evidence" value="ECO:0007669"/>
    <property type="project" value="InterPro"/>
</dbReference>
<sequence>MSNVWAKLGAFLVSYIWNLYRKGFINAFFSWKCNIAKDRHDAIKYREVVELSVWLSSSLFCSEPNEKRSARSRSQSKGVSSLRAFSVRSSEGDERNIRLGLGDFIFYSLLVANASVLADWTTTLSCYVAIVTGLGFTLILLVM</sequence>
<name>A0A3P6TTT8_CYLGO</name>
<keyword evidence="1" id="KW-0472">Membrane</keyword>
<dbReference type="Proteomes" id="UP000271889">
    <property type="component" value="Unassembled WGS sequence"/>
</dbReference>
<evidence type="ECO:0000313" key="3">
    <source>
        <dbReference type="Proteomes" id="UP000271889"/>
    </source>
</evidence>
<proteinExistence type="predicted"/>
<dbReference type="GO" id="GO:0016485">
    <property type="term" value="P:protein processing"/>
    <property type="evidence" value="ECO:0007669"/>
    <property type="project" value="InterPro"/>
</dbReference>
<dbReference type="GO" id="GO:0006509">
    <property type="term" value="P:membrane protein ectodomain proteolysis"/>
    <property type="evidence" value="ECO:0007669"/>
    <property type="project" value="TreeGrafter"/>
</dbReference>
<feature type="transmembrane region" description="Helical" evidence="1">
    <location>
        <begin position="122"/>
        <end position="142"/>
    </location>
</feature>
<reference evidence="2 3" key="1">
    <citation type="submission" date="2018-11" db="EMBL/GenBank/DDBJ databases">
        <authorList>
            <consortium name="Pathogen Informatics"/>
        </authorList>
    </citation>
    <scope>NUCLEOTIDE SEQUENCE [LARGE SCALE GENOMIC DNA]</scope>
</reference>
<dbReference type="AlphaFoldDB" id="A0A3P6TTT8"/>
<dbReference type="Pfam" id="PF01080">
    <property type="entry name" value="Presenilin"/>
    <property type="match status" value="1"/>
</dbReference>
<dbReference type="EMBL" id="UYRV01028543">
    <property type="protein sequence ID" value="VDK82500.1"/>
    <property type="molecule type" value="Genomic_DNA"/>
</dbReference>
<dbReference type="InterPro" id="IPR042524">
    <property type="entry name" value="Presenilin_C"/>
</dbReference>